<evidence type="ECO:0000313" key="1">
    <source>
        <dbReference type="EMBL" id="SUX46014.1"/>
    </source>
</evidence>
<dbReference type="RefSeq" id="WP_115619876.1">
    <property type="nucleotide sequence ID" value="NZ_UFVR01000004.1"/>
</dbReference>
<organism evidence="1 2">
    <name type="scientific">Chryseobacterium indoltheticum</name>
    <dbReference type="NCBI Taxonomy" id="254"/>
    <lineage>
        <taxon>Bacteria</taxon>
        <taxon>Pseudomonadati</taxon>
        <taxon>Bacteroidota</taxon>
        <taxon>Flavobacteriia</taxon>
        <taxon>Flavobacteriales</taxon>
        <taxon>Weeksellaceae</taxon>
        <taxon>Chryseobacterium group</taxon>
        <taxon>Chryseobacterium</taxon>
    </lineage>
</organism>
<name>A0A381FHK8_9FLAO</name>
<dbReference type="Gene3D" id="1.10.10.10">
    <property type="entry name" value="Winged helix-like DNA-binding domain superfamily/Winged helix DNA-binding domain"/>
    <property type="match status" value="1"/>
</dbReference>
<dbReference type="EMBL" id="UFVR01000004">
    <property type="protein sequence ID" value="SUX46014.1"/>
    <property type="molecule type" value="Genomic_DNA"/>
</dbReference>
<dbReference type="SUPFAM" id="SSF46689">
    <property type="entry name" value="Homeodomain-like"/>
    <property type="match status" value="1"/>
</dbReference>
<accession>A0A381FHK8</accession>
<reference evidence="1 2" key="1">
    <citation type="submission" date="2018-06" db="EMBL/GenBank/DDBJ databases">
        <authorList>
            <consortium name="Pathogen Informatics"/>
            <person name="Doyle S."/>
        </authorList>
    </citation>
    <scope>NUCLEOTIDE SEQUENCE [LARGE SCALE GENOMIC DNA]</scope>
    <source>
        <strain evidence="1 2">NCTC13532</strain>
    </source>
</reference>
<evidence type="ECO:0000313" key="2">
    <source>
        <dbReference type="Proteomes" id="UP000254282"/>
    </source>
</evidence>
<dbReference type="Proteomes" id="UP000254282">
    <property type="component" value="Unassembled WGS sequence"/>
</dbReference>
<sequence length="142" mass="16751">MKVDYKNVHIGNAVKIRVSELGIKSCDLIKEIPYSNLEELYKEKDLDAELLLTLSKLLSFDFFRIYTQHLILYSPSNAKTGNKQPTYQPLYNRNLYTKEIIDFILDLYSKGIKSIVQIHEDYNIPRSTLHKWITKYKKEAFD</sequence>
<proteinExistence type="predicted"/>
<dbReference type="InterPro" id="IPR009057">
    <property type="entry name" value="Homeodomain-like_sf"/>
</dbReference>
<dbReference type="AlphaFoldDB" id="A0A381FHK8"/>
<protein>
    <submittedName>
        <fullName evidence="1">Uncharacterized protein</fullName>
    </submittedName>
</protein>
<gene>
    <name evidence="1" type="ORF">NCTC13532_01542</name>
</gene>
<dbReference type="InterPro" id="IPR036388">
    <property type="entry name" value="WH-like_DNA-bd_sf"/>
</dbReference>